<protein>
    <submittedName>
        <fullName evidence="6">Ferredoxin</fullName>
    </submittedName>
</protein>
<feature type="domain" description="4Fe-4S ferredoxin-type" evidence="5">
    <location>
        <begin position="2"/>
        <end position="31"/>
    </location>
</feature>
<evidence type="ECO:0000259" key="5">
    <source>
        <dbReference type="PROSITE" id="PS51379"/>
    </source>
</evidence>
<comment type="caution">
    <text evidence="6">The sequence shown here is derived from an EMBL/GenBank/DDBJ whole genome shotgun (WGS) entry which is preliminary data.</text>
</comment>
<keyword evidence="3" id="KW-0408">Iron</keyword>
<organism evidence="6">
    <name type="scientific">hot springs metagenome</name>
    <dbReference type="NCBI Taxonomy" id="433727"/>
    <lineage>
        <taxon>unclassified sequences</taxon>
        <taxon>metagenomes</taxon>
        <taxon>ecological metagenomes</taxon>
    </lineage>
</organism>
<dbReference type="SUPFAM" id="SSF54862">
    <property type="entry name" value="4Fe-4S ferredoxins"/>
    <property type="match status" value="1"/>
</dbReference>
<dbReference type="GO" id="GO:0046872">
    <property type="term" value="F:metal ion binding"/>
    <property type="evidence" value="ECO:0007669"/>
    <property type="project" value="UniProtKB-KW"/>
</dbReference>
<keyword evidence="2" id="KW-0479">Metal-binding</keyword>
<evidence type="ECO:0000313" key="6">
    <source>
        <dbReference type="EMBL" id="GER93438.1"/>
    </source>
</evidence>
<evidence type="ECO:0000256" key="1">
    <source>
        <dbReference type="ARBA" id="ARBA00022485"/>
    </source>
</evidence>
<name>A0A5J4KV21_9ZZZZ</name>
<dbReference type="InterPro" id="IPR017896">
    <property type="entry name" value="4Fe4S_Fe-S-bd"/>
</dbReference>
<proteinExistence type="predicted"/>
<evidence type="ECO:0000256" key="2">
    <source>
        <dbReference type="ARBA" id="ARBA00022723"/>
    </source>
</evidence>
<keyword evidence="1" id="KW-0004">4Fe-4S</keyword>
<dbReference type="Gene3D" id="3.30.70.20">
    <property type="match status" value="1"/>
</dbReference>
<dbReference type="InterPro" id="IPR050572">
    <property type="entry name" value="Fe-S_Ferredoxin"/>
</dbReference>
<dbReference type="GO" id="GO:0051539">
    <property type="term" value="F:4 iron, 4 sulfur cluster binding"/>
    <property type="evidence" value="ECO:0007669"/>
    <property type="project" value="UniProtKB-KW"/>
</dbReference>
<dbReference type="PANTHER" id="PTHR43687:SF1">
    <property type="entry name" value="FERREDOXIN III"/>
    <property type="match status" value="1"/>
</dbReference>
<dbReference type="AlphaFoldDB" id="A0A5J4KV21"/>
<reference evidence="6" key="1">
    <citation type="submission" date="2019-10" db="EMBL/GenBank/DDBJ databases">
        <title>Metagenomic sequencing of thiosulfate-disproportionating enrichment culture.</title>
        <authorList>
            <person name="Umezawa K."/>
            <person name="Kojima H."/>
            <person name="Fukui M."/>
        </authorList>
    </citation>
    <scope>NUCLEOTIDE SEQUENCE</scope>
    <source>
        <strain evidence="6">45J</strain>
    </source>
</reference>
<dbReference type="Pfam" id="PF13187">
    <property type="entry name" value="Fer4_9"/>
    <property type="match status" value="1"/>
</dbReference>
<dbReference type="PROSITE" id="PS51379">
    <property type="entry name" value="4FE4S_FER_2"/>
    <property type="match status" value="2"/>
</dbReference>
<gene>
    <name evidence="6" type="ORF">A45J_1179</name>
</gene>
<feature type="domain" description="4Fe-4S ferredoxin-type" evidence="5">
    <location>
        <begin position="32"/>
        <end position="61"/>
    </location>
</feature>
<evidence type="ECO:0000256" key="4">
    <source>
        <dbReference type="ARBA" id="ARBA00023014"/>
    </source>
</evidence>
<dbReference type="PANTHER" id="PTHR43687">
    <property type="entry name" value="ADENYLYLSULFATE REDUCTASE, BETA SUBUNIT"/>
    <property type="match status" value="1"/>
</dbReference>
<evidence type="ECO:0000256" key="3">
    <source>
        <dbReference type="ARBA" id="ARBA00023004"/>
    </source>
</evidence>
<dbReference type="EMBL" id="BLAB01000001">
    <property type="protein sequence ID" value="GER93438.1"/>
    <property type="molecule type" value="Genomic_DNA"/>
</dbReference>
<accession>A0A5J4KV21</accession>
<keyword evidence="4" id="KW-0411">Iron-sulfur</keyword>
<sequence>MYLVAVDVAKCEGCEECVNNCPQGVFRMVDGKSDPYQSSECVFCETCLQVCAPGAITITEM</sequence>